<dbReference type="SMART" id="SM00388">
    <property type="entry name" value="HisKA"/>
    <property type="match status" value="1"/>
</dbReference>
<evidence type="ECO:0000313" key="16">
    <source>
        <dbReference type="EMBL" id="RSU15248.1"/>
    </source>
</evidence>
<evidence type="ECO:0000256" key="10">
    <source>
        <dbReference type="ARBA" id="ARBA00022840"/>
    </source>
</evidence>
<keyword evidence="6" id="KW-0808">Transferase</keyword>
<gene>
    <name evidence="16" type="ORF">CBF29_02640</name>
</gene>
<evidence type="ECO:0000256" key="7">
    <source>
        <dbReference type="ARBA" id="ARBA00022692"/>
    </source>
</evidence>
<evidence type="ECO:0000256" key="11">
    <source>
        <dbReference type="ARBA" id="ARBA00022989"/>
    </source>
</evidence>
<proteinExistence type="predicted"/>
<sequence length="728" mass="84366">MLAIKLKNNYLLWLSAVIISVSLTVFAVLFFQLNRVTQEKDTDWDIFHSVSLVFMEQVLAEDGDSSLLPENISKDHIRLYREYYGDLDTQLGDISRQYMSKIIKAEDQQAVKTLEKERDTKLHAIINNFSDDKIVQEKIFDIEKQWLDKYGNKVTKALTEKTKEIDMNYFYYIVRDNGAVLTNVSSLKQEKNHRKIKEFFEKESGQAVYQKKLTTYFPVYELGIGQDELFEYLFSEFNEEVTVTVGMKKEGPTMSFIKQGEQRQQTIKIFLFLSIVALLIGCFFAYNYINGAQERPSKYVAILKKIPLDGSVLLTGMFSIFMLFSLGRLDVLSWNDSLLSLGGAFLLWAVFLLWTVFALITIKELLTVFREEKWTGIKRIAGETLMAKIWRRTCVYYQRLPFLVVLILVMLGIFSIAYVYDNYRYSDLYNISFKFLLLCLSIVGVLLLYRHQKFYKQAALLTEQSKKILMAHGSTASPLENLKGLEINVTQLGLILDEYEKSSRQNEGLKHELLTNVSHDLRTPLTSLITYSQLLQKSDNTLEEQEKYRKIISDKSLRMKRLIDNLFEVTKMNNGEVLLNKSTINMKQLLEQAIAEYEEIFKEKNLKLMYYKPHESIEALADGDKIWRVMDNLFSNAAKYTMSDTRIHLKLQQQEDEILLEMKNIANYELNQEASGLVERFRRGDNSRNTEGFGLGLAIANSIIELHQGTLQIIVDGDMFKILISIPV</sequence>
<dbReference type="SUPFAM" id="SSF47384">
    <property type="entry name" value="Homodimeric domain of signal transducing histidine kinase"/>
    <property type="match status" value="1"/>
</dbReference>
<dbReference type="Gene3D" id="1.10.287.130">
    <property type="match status" value="1"/>
</dbReference>
<dbReference type="Gene3D" id="3.30.565.10">
    <property type="entry name" value="Histidine kinase-like ATPase, C-terminal domain"/>
    <property type="match status" value="1"/>
</dbReference>
<name>A0A430B4L4_9ENTE</name>
<evidence type="ECO:0000256" key="14">
    <source>
        <dbReference type="SAM" id="Phobius"/>
    </source>
</evidence>
<organism evidence="16 17">
    <name type="scientific">Vagococcus elongatus</name>
    <dbReference type="NCBI Taxonomy" id="180344"/>
    <lineage>
        <taxon>Bacteria</taxon>
        <taxon>Bacillati</taxon>
        <taxon>Bacillota</taxon>
        <taxon>Bacilli</taxon>
        <taxon>Lactobacillales</taxon>
        <taxon>Enterococcaceae</taxon>
        <taxon>Vagococcus</taxon>
    </lineage>
</organism>
<dbReference type="GO" id="GO:0005524">
    <property type="term" value="F:ATP binding"/>
    <property type="evidence" value="ECO:0007669"/>
    <property type="project" value="UniProtKB-KW"/>
</dbReference>
<dbReference type="AlphaFoldDB" id="A0A430B4L4"/>
<dbReference type="Pfam" id="PF00512">
    <property type="entry name" value="HisKA"/>
    <property type="match status" value="1"/>
</dbReference>
<keyword evidence="17" id="KW-1185">Reference proteome</keyword>
<feature type="transmembrane region" description="Helical" evidence="14">
    <location>
        <begin position="310"/>
        <end position="327"/>
    </location>
</feature>
<dbReference type="SUPFAM" id="SSF55874">
    <property type="entry name" value="ATPase domain of HSP90 chaperone/DNA topoisomerase II/histidine kinase"/>
    <property type="match status" value="1"/>
</dbReference>
<evidence type="ECO:0000256" key="1">
    <source>
        <dbReference type="ARBA" id="ARBA00000085"/>
    </source>
</evidence>
<feature type="transmembrane region" description="Helical" evidence="14">
    <location>
        <begin position="269"/>
        <end position="289"/>
    </location>
</feature>
<keyword evidence="7 14" id="KW-0812">Transmembrane</keyword>
<comment type="catalytic activity">
    <reaction evidence="1">
        <text>ATP + protein L-histidine = ADP + protein N-phospho-L-histidine.</text>
        <dbReference type="EC" id="2.7.13.3"/>
    </reaction>
</comment>
<feature type="transmembrane region" description="Helical" evidence="14">
    <location>
        <begin position="12"/>
        <end position="33"/>
    </location>
</feature>
<accession>A0A430B4L4</accession>
<keyword evidence="5" id="KW-0597">Phosphoprotein</keyword>
<feature type="transmembrane region" description="Helical" evidence="14">
    <location>
        <begin position="400"/>
        <end position="419"/>
    </location>
</feature>
<evidence type="ECO:0000256" key="2">
    <source>
        <dbReference type="ARBA" id="ARBA00004651"/>
    </source>
</evidence>
<dbReference type="GO" id="GO:0005886">
    <property type="term" value="C:plasma membrane"/>
    <property type="evidence" value="ECO:0007669"/>
    <property type="project" value="UniProtKB-SubCell"/>
</dbReference>
<evidence type="ECO:0000256" key="13">
    <source>
        <dbReference type="ARBA" id="ARBA00023136"/>
    </source>
</evidence>
<dbReference type="EC" id="2.7.13.3" evidence="3"/>
<evidence type="ECO:0000256" key="3">
    <source>
        <dbReference type="ARBA" id="ARBA00012438"/>
    </source>
</evidence>
<keyword evidence="4" id="KW-1003">Cell membrane</keyword>
<dbReference type="InterPro" id="IPR036097">
    <property type="entry name" value="HisK_dim/P_sf"/>
</dbReference>
<dbReference type="PANTHER" id="PTHR45528">
    <property type="entry name" value="SENSOR HISTIDINE KINASE CPXA"/>
    <property type="match status" value="1"/>
</dbReference>
<feature type="transmembrane region" description="Helical" evidence="14">
    <location>
        <begin position="431"/>
        <end position="449"/>
    </location>
</feature>
<dbReference type="InterPro" id="IPR005467">
    <property type="entry name" value="His_kinase_dom"/>
</dbReference>
<evidence type="ECO:0000313" key="17">
    <source>
        <dbReference type="Proteomes" id="UP000287605"/>
    </source>
</evidence>
<evidence type="ECO:0000259" key="15">
    <source>
        <dbReference type="PROSITE" id="PS50109"/>
    </source>
</evidence>
<keyword evidence="9" id="KW-0418">Kinase</keyword>
<dbReference type="EMBL" id="NGKA01000002">
    <property type="protein sequence ID" value="RSU15248.1"/>
    <property type="molecule type" value="Genomic_DNA"/>
</dbReference>
<dbReference type="InterPro" id="IPR003661">
    <property type="entry name" value="HisK_dim/P_dom"/>
</dbReference>
<dbReference type="PANTHER" id="PTHR45528:SF1">
    <property type="entry name" value="SENSOR HISTIDINE KINASE CPXA"/>
    <property type="match status" value="1"/>
</dbReference>
<dbReference type="Pfam" id="PF02518">
    <property type="entry name" value="HATPase_c"/>
    <property type="match status" value="1"/>
</dbReference>
<keyword evidence="13 14" id="KW-0472">Membrane</keyword>
<evidence type="ECO:0000256" key="5">
    <source>
        <dbReference type="ARBA" id="ARBA00022553"/>
    </source>
</evidence>
<dbReference type="SMART" id="SM00387">
    <property type="entry name" value="HATPase_c"/>
    <property type="match status" value="1"/>
</dbReference>
<feature type="domain" description="Histidine kinase" evidence="15">
    <location>
        <begin position="516"/>
        <end position="728"/>
    </location>
</feature>
<reference evidence="16 17" key="1">
    <citation type="submission" date="2017-05" db="EMBL/GenBank/DDBJ databases">
        <title>Vagococcus spp. assemblies.</title>
        <authorList>
            <person name="Gulvik C.A."/>
        </authorList>
    </citation>
    <scope>NUCLEOTIDE SEQUENCE [LARGE SCALE GENOMIC DNA]</scope>
    <source>
        <strain evidence="16 17">CCUG 51432</strain>
    </source>
</reference>
<comment type="caution">
    <text evidence="16">The sequence shown here is derived from an EMBL/GenBank/DDBJ whole genome shotgun (WGS) entry which is preliminary data.</text>
</comment>
<keyword evidence="11 14" id="KW-1133">Transmembrane helix</keyword>
<evidence type="ECO:0000256" key="6">
    <source>
        <dbReference type="ARBA" id="ARBA00022679"/>
    </source>
</evidence>
<dbReference type="GO" id="GO:0000155">
    <property type="term" value="F:phosphorelay sensor kinase activity"/>
    <property type="evidence" value="ECO:0007669"/>
    <property type="project" value="InterPro"/>
</dbReference>
<dbReference type="FunFam" id="1.10.287.130:FF:000001">
    <property type="entry name" value="Two-component sensor histidine kinase"/>
    <property type="match status" value="1"/>
</dbReference>
<keyword evidence="12" id="KW-0902">Two-component regulatory system</keyword>
<evidence type="ECO:0000256" key="8">
    <source>
        <dbReference type="ARBA" id="ARBA00022741"/>
    </source>
</evidence>
<dbReference type="PROSITE" id="PS50109">
    <property type="entry name" value="HIS_KIN"/>
    <property type="match status" value="1"/>
</dbReference>
<dbReference type="InterPro" id="IPR050398">
    <property type="entry name" value="HssS/ArlS-like"/>
</dbReference>
<comment type="subcellular location">
    <subcellularLocation>
        <location evidence="2">Cell membrane</location>
        <topology evidence="2">Multi-pass membrane protein</topology>
    </subcellularLocation>
</comment>
<evidence type="ECO:0000256" key="12">
    <source>
        <dbReference type="ARBA" id="ARBA00023012"/>
    </source>
</evidence>
<dbReference type="CDD" id="cd00082">
    <property type="entry name" value="HisKA"/>
    <property type="match status" value="1"/>
</dbReference>
<evidence type="ECO:0000256" key="9">
    <source>
        <dbReference type="ARBA" id="ARBA00022777"/>
    </source>
</evidence>
<dbReference type="OrthoDB" id="9792991at2"/>
<dbReference type="InterPro" id="IPR036890">
    <property type="entry name" value="HATPase_C_sf"/>
</dbReference>
<dbReference type="RefSeq" id="WP_126806997.1">
    <property type="nucleotide sequence ID" value="NZ_NGKA01000002.1"/>
</dbReference>
<dbReference type="InterPro" id="IPR003594">
    <property type="entry name" value="HATPase_dom"/>
</dbReference>
<keyword evidence="10" id="KW-0067">ATP-binding</keyword>
<feature type="transmembrane region" description="Helical" evidence="14">
    <location>
        <begin position="339"/>
        <end position="360"/>
    </location>
</feature>
<keyword evidence="8" id="KW-0547">Nucleotide-binding</keyword>
<dbReference type="Proteomes" id="UP000287605">
    <property type="component" value="Unassembled WGS sequence"/>
</dbReference>
<evidence type="ECO:0000256" key="4">
    <source>
        <dbReference type="ARBA" id="ARBA00022475"/>
    </source>
</evidence>
<protein>
    <recommendedName>
        <fullName evidence="3">histidine kinase</fullName>
        <ecNumber evidence="3">2.7.13.3</ecNumber>
    </recommendedName>
</protein>